<proteinExistence type="predicted"/>
<dbReference type="Proteomes" id="UP000034502">
    <property type="component" value="Unassembled WGS sequence"/>
</dbReference>
<organism evidence="1 2">
    <name type="scientific">Candidatus Amesbacteria bacterium GW2011_GWC1_47_15</name>
    <dbReference type="NCBI Taxonomy" id="1618364"/>
    <lineage>
        <taxon>Bacteria</taxon>
        <taxon>Candidatus Amesiibacteriota</taxon>
    </lineage>
</organism>
<sequence>MKNILSQVRSPKNLPWVVLVLLSGLSALYIFSAAAPSRPSGSPGPIPVSTPIISQAINDQQIIIYRPSLTSYSISYFPQTEEYLISITGAPFSKYLEEAEAAFLESMEITIEAACKLNVTVSTPFFANPAQSGKLYPLSFCGTVPVSTISPAL</sequence>
<protein>
    <submittedName>
        <fullName evidence="1">Uncharacterized protein</fullName>
    </submittedName>
</protein>
<evidence type="ECO:0000313" key="1">
    <source>
        <dbReference type="EMBL" id="KKU64582.1"/>
    </source>
</evidence>
<reference evidence="1 2" key="1">
    <citation type="journal article" date="2015" name="Nature">
        <title>rRNA introns, odd ribosomes, and small enigmatic genomes across a large radiation of phyla.</title>
        <authorList>
            <person name="Brown C.T."/>
            <person name="Hug L.A."/>
            <person name="Thomas B.C."/>
            <person name="Sharon I."/>
            <person name="Castelle C.J."/>
            <person name="Singh A."/>
            <person name="Wilkins M.J."/>
            <person name="Williams K.H."/>
            <person name="Banfield J.F."/>
        </authorList>
    </citation>
    <scope>NUCLEOTIDE SEQUENCE [LARGE SCALE GENOMIC DNA]</scope>
</reference>
<dbReference type="EMBL" id="LCNU01000007">
    <property type="protein sequence ID" value="KKU64582.1"/>
    <property type="molecule type" value="Genomic_DNA"/>
</dbReference>
<accession>A0A0G1S5B9</accession>
<evidence type="ECO:0000313" key="2">
    <source>
        <dbReference type="Proteomes" id="UP000034502"/>
    </source>
</evidence>
<comment type="caution">
    <text evidence="1">The sequence shown here is derived from an EMBL/GenBank/DDBJ whole genome shotgun (WGS) entry which is preliminary data.</text>
</comment>
<gene>
    <name evidence="1" type="ORF">UX86_C0007G0019</name>
</gene>
<name>A0A0G1S5B9_9BACT</name>
<dbReference type="AlphaFoldDB" id="A0A0G1S5B9"/>